<dbReference type="AlphaFoldDB" id="A0A9D1HN38"/>
<comment type="subunit">
    <text evidence="2 10">Homodimer.</text>
</comment>
<evidence type="ECO:0000256" key="10">
    <source>
        <dbReference type="HAMAP-Rule" id="MF_01405"/>
    </source>
</evidence>
<keyword evidence="3 10" id="KW-0479">Metal-binding</keyword>
<evidence type="ECO:0000256" key="3">
    <source>
        <dbReference type="ARBA" id="ARBA00022723"/>
    </source>
</evidence>
<dbReference type="EMBL" id="DVMH01000034">
    <property type="protein sequence ID" value="HIU10953.1"/>
    <property type="molecule type" value="Genomic_DNA"/>
</dbReference>
<reference evidence="12" key="2">
    <citation type="journal article" date="2021" name="PeerJ">
        <title>Extensive microbial diversity within the chicken gut microbiome revealed by metagenomics and culture.</title>
        <authorList>
            <person name="Gilroy R."/>
            <person name="Ravi A."/>
            <person name="Getino M."/>
            <person name="Pursley I."/>
            <person name="Horton D.L."/>
            <person name="Alikhan N.F."/>
            <person name="Baker D."/>
            <person name="Gharbi K."/>
            <person name="Hall N."/>
            <person name="Watson M."/>
            <person name="Adriaenssens E.M."/>
            <person name="Foster-Nyarko E."/>
            <person name="Jarju S."/>
            <person name="Secka A."/>
            <person name="Antonio M."/>
            <person name="Oren A."/>
            <person name="Chaudhuri R.R."/>
            <person name="La Ragione R."/>
            <person name="Hildebrand F."/>
            <person name="Pallen M.J."/>
        </authorList>
    </citation>
    <scope>NUCLEOTIDE SEQUENCE</scope>
    <source>
        <strain evidence="12">2830</strain>
    </source>
</reference>
<reference evidence="12" key="1">
    <citation type="submission" date="2020-10" db="EMBL/GenBank/DDBJ databases">
        <authorList>
            <person name="Gilroy R."/>
        </authorList>
    </citation>
    <scope>NUCLEOTIDE SEQUENCE</scope>
    <source>
        <strain evidence="12">2830</strain>
    </source>
</reference>
<comment type="cofactor">
    <cofactor evidence="10">
        <name>Mg(2+)</name>
        <dbReference type="ChEBI" id="CHEBI:18420"/>
    </cofactor>
    <text evidence="10">Binds 1 Mg(2+) ion per subunit.</text>
</comment>
<keyword evidence="5 10" id="KW-0378">Hydrolase</keyword>
<proteinExistence type="inferred from homology"/>
<feature type="binding site" evidence="10">
    <location>
        <position position="69"/>
    </location>
    <ligand>
        <name>Mg(2+)</name>
        <dbReference type="ChEBI" id="CHEBI:18420"/>
    </ligand>
</feature>
<comment type="catalytic activity">
    <reaction evidence="9 10">
        <text>XTP + H2O = XMP + diphosphate + H(+)</text>
        <dbReference type="Rhea" id="RHEA:28610"/>
        <dbReference type="ChEBI" id="CHEBI:15377"/>
        <dbReference type="ChEBI" id="CHEBI:15378"/>
        <dbReference type="ChEBI" id="CHEBI:33019"/>
        <dbReference type="ChEBI" id="CHEBI:57464"/>
        <dbReference type="ChEBI" id="CHEBI:61314"/>
        <dbReference type="EC" id="3.6.1.66"/>
    </reaction>
</comment>
<dbReference type="GO" id="GO:0000166">
    <property type="term" value="F:nucleotide binding"/>
    <property type="evidence" value="ECO:0007669"/>
    <property type="project" value="UniProtKB-KW"/>
</dbReference>
<evidence type="ECO:0000313" key="13">
    <source>
        <dbReference type="Proteomes" id="UP000824124"/>
    </source>
</evidence>
<feature type="binding site" evidence="10">
    <location>
        <begin position="7"/>
        <end position="12"/>
    </location>
    <ligand>
        <name>substrate</name>
    </ligand>
</feature>
<evidence type="ECO:0000256" key="2">
    <source>
        <dbReference type="ARBA" id="ARBA00011738"/>
    </source>
</evidence>
<feature type="binding site" evidence="10">
    <location>
        <begin position="180"/>
        <end position="181"/>
    </location>
    <ligand>
        <name>substrate</name>
    </ligand>
</feature>
<dbReference type="Proteomes" id="UP000824124">
    <property type="component" value="Unassembled WGS sequence"/>
</dbReference>
<dbReference type="GO" id="GO:0009117">
    <property type="term" value="P:nucleotide metabolic process"/>
    <property type="evidence" value="ECO:0007669"/>
    <property type="project" value="UniProtKB-KW"/>
</dbReference>
<evidence type="ECO:0000256" key="6">
    <source>
        <dbReference type="ARBA" id="ARBA00022842"/>
    </source>
</evidence>
<dbReference type="GO" id="GO:0036220">
    <property type="term" value="F:ITP diphosphatase activity"/>
    <property type="evidence" value="ECO:0007669"/>
    <property type="project" value="UniProtKB-UniRule"/>
</dbReference>
<dbReference type="EC" id="3.6.1.66" evidence="10"/>
<dbReference type="FunFam" id="3.90.950.10:FF:000001">
    <property type="entry name" value="dITP/XTP pyrophosphatase"/>
    <property type="match status" value="1"/>
</dbReference>
<feature type="active site" description="Proton acceptor" evidence="10">
    <location>
        <position position="69"/>
    </location>
</feature>
<evidence type="ECO:0000256" key="11">
    <source>
        <dbReference type="RuleBase" id="RU003781"/>
    </source>
</evidence>
<dbReference type="GO" id="GO:0035870">
    <property type="term" value="F:dITP diphosphatase activity"/>
    <property type="evidence" value="ECO:0007669"/>
    <property type="project" value="UniProtKB-UniRule"/>
</dbReference>
<organism evidence="12 13">
    <name type="scientific">Candidatus Avidehalobacter gallistercoris</name>
    <dbReference type="NCBI Taxonomy" id="2840694"/>
    <lineage>
        <taxon>Bacteria</taxon>
        <taxon>Bacillati</taxon>
        <taxon>Bacillota</taxon>
        <taxon>Clostridia</taxon>
        <taxon>Eubacteriales</taxon>
        <taxon>Peptococcaceae</taxon>
        <taxon>Peptococcaceae incertae sedis</taxon>
        <taxon>Candidatus Avidehalobacter</taxon>
    </lineage>
</organism>
<name>A0A9D1HN38_9FIRM</name>
<comment type="catalytic activity">
    <reaction evidence="10">
        <text>ITP + H2O = IMP + diphosphate + H(+)</text>
        <dbReference type="Rhea" id="RHEA:29399"/>
        <dbReference type="ChEBI" id="CHEBI:15377"/>
        <dbReference type="ChEBI" id="CHEBI:15378"/>
        <dbReference type="ChEBI" id="CHEBI:33019"/>
        <dbReference type="ChEBI" id="CHEBI:58053"/>
        <dbReference type="ChEBI" id="CHEBI:61402"/>
        <dbReference type="EC" id="3.6.1.66"/>
    </reaction>
</comment>
<dbReference type="SUPFAM" id="SSF52972">
    <property type="entry name" value="ITPase-like"/>
    <property type="match status" value="1"/>
</dbReference>
<keyword evidence="7 10" id="KW-0546">Nucleotide metabolism</keyword>
<dbReference type="InterPro" id="IPR020922">
    <property type="entry name" value="dITP/XTP_pyrophosphatase"/>
</dbReference>
<dbReference type="NCBIfam" id="TIGR00042">
    <property type="entry name" value="RdgB/HAM1 family non-canonical purine NTP pyrophosphatase"/>
    <property type="match status" value="1"/>
</dbReference>
<dbReference type="Pfam" id="PF01725">
    <property type="entry name" value="Ham1p_like"/>
    <property type="match status" value="1"/>
</dbReference>
<evidence type="ECO:0000256" key="1">
    <source>
        <dbReference type="ARBA" id="ARBA00008023"/>
    </source>
</evidence>
<comment type="caution">
    <text evidence="10">Lacks conserved residue(s) required for the propagation of feature annotation.</text>
</comment>
<feature type="binding site" evidence="10">
    <location>
        <position position="175"/>
    </location>
    <ligand>
        <name>substrate</name>
    </ligand>
</feature>
<dbReference type="PANTHER" id="PTHR11067">
    <property type="entry name" value="INOSINE TRIPHOSPHATE PYROPHOSPHATASE/HAM1 PROTEIN"/>
    <property type="match status" value="1"/>
</dbReference>
<evidence type="ECO:0000256" key="4">
    <source>
        <dbReference type="ARBA" id="ARBA00022741"/>
    </source>
</evidence>
<dbReference type="HAMAP" id="MF_01405">
    <property type="entry name" value="Non_canon_purine_NTPase"/>
    <property type="match status" value="1"/>
</dbReference>
<dbReference type="Gene3D" id="3.90.950.10">
    <property type="match status" value="1"/>
</dbReference>
<keyword evidence="4 10" id="KW-0547">Nucleotide-binding</keyword>
<evidence type="ECO:0000256" key="9">
    <source>
        <dbReference type="ARBA" id="ARBA00052017"/>
    </source>
</evidence>
<feature type="binding site" evidence="10">
    <location>
        <position position="70"/>
    </location>
    <ligand>
        <name>substrate</name>
    </ligand>
</feature>
<evidence type="ECO:0000256" key="5">
    <source>
        <dbReference type="ARBA" id="ARBA00022801"/>
    </source>
</evidence>
<gene>
    <name evidence="12" type="primary">rdgB</name>
    <name evidence="12" type="ORF">IAB00_06935</name>
</gene>
<dbReference type="GO" id="GO:0009146">
    <property type="term" value="P:purine nucleoside triphosphate catabolic process"/>
    <property type="evidence" value="ECO:0007669"/>
    <property type="project" value="UniProtKB-UniRule"/>
</dbReference>
<dbReference type="InterPro" id="IPR002637">
    <property type="entry name" value="RdgB/HAM1"/>
</dbReference>
<evidence type="ECO:0000256" key="7">
    <source>
        <dbReference type="ARBA" id="ARBA00023080"/>
    </source>
</evidence>
<comment type="caution">
    <text evidence="12">The sequence shown here is derived from an EMBL/GenBank/DDBJ whole genome shotgun (WGS) entry which is preliminary data.</text>
</comment>
<dbReference type="GO" id="GO:0017111">
    <property type="term" value="F:ribonucleoside triphosphate phosphatase activity"/>
    <property type="evidence" value="ECO:0007669"/>
    <property type="project" value="InterPro"/>
</dbReference>
<evidence type="ECO:0000256" key="8">
    <source>
        <dbReference type="ARBA" id="ARBA00051875"/>
    </source>
</evidence>
<comment type="catalytic activity">
    <reaction evidence="8 10">
        <text>dITP + H2O = dIMP + diphosphate + H(+)</text>
        <dbReference type="Rhea" id="RHEA:28342"/>
        <dbReference type="ChEBI" id="CHEBI:15377"/>
        <dbReference type="ChEBI" id="CHEBI:15378"/>
        <dbReference type="ChEBI" id="CHEBI:33019"/>
        <dbReference type="ChEBI" id="CHEBI:61194"/>
        <dbReference type="ChEBI" id="CHEBI:61382"/>
        <dbReference type="EC" id="3.6.1.66"/>
    </reaction>
</comment>
<feature type="binding site" evidence="10">
    <location>
        <begin position="152"/>
        <end position="155"/>
    </location>
    <ligand>
        <name>substrate</name>
    </ligand>
</feature>
<dbReference type="GO" id="GO:0005829">
    <property type="term" value="C:cytosol"/>
    <property type="evidence" value="ECO:0007669"/>
    <property type="project" value="TreeGrafter"/>
</dbReference>
<protein>
    <recommendedName>
        <fullName evidence="10">dITP/XTP pyrophosphatase</fullName>
        <ecNumber evidence="10">3.6.1.66</ecNumber>
    </recommendedName>
    <alternativeName>
        <fullName evidence="10">Non-canonical purine NTP pyrophosphatase</fullName>
    </alternativeName>
    <alternativeName>
        <fullName evidence="10">Non-standard purine NTP pyrophosphatase</fullName>
    </alternativeName>
    <alternativeName>
        <fullName evidence="10">Nucleoside-triphosphate diphosphatase</fullName>
    </alternativeName>
    <alternativeName>
        <fullName evidence="10">Nucleoside-triphosphate pyrophosphatase</fullName>
        <shortName evidence="10">NTPase</shortName>
    </alternativeName>
</protein>
<comment type="similarity">
    <text evidence="1 10 11">Belongs to the HAM1 NTPase family.</text>
</comment>
<accession>A0A9D1HN38</accession>
<dbReference type="GO" id="GO:0046872">
    <property type="term" value="F:metal ion binding"/>
    <property type="evidence" value="ECO:0007669"/>
    <property type="project" value="UniProtKB-KW"/>
</dbReference>
<dbReference type="PANTHER" id="PTHR11067:SF9">
    <property type="entry name" value="INOSINE TRIPHOSPHATE PYROPHOSPHATASE"/>
    <property type="match status" value="1"/>
</dbReference>
<dbReference type="GO" id="GO:0036222">
    <property type="term" value="F:XTP diphosphatase activity"/>
    <property type="evidence" value="ECO:0007669"/>
    <property type="project" value="UniProtKB-UniRule"/>
</dbReference>
<sequence length="199" mass="21447">MKLLIASGNRHKVTEIAKLLQGTTWEVCSLADFPDVELPPEDAPDFAGNARIKAVAASKATGLWVLADDSGLAVDYLNGEPGVRSARYAGEQKDDNANNQKLLAAMQNCSREQRTARFICVLSLVSPTGEEFTAQGVCEGTIGYEERGEFGFGYDPLFVMSDGVHTMAELDMAAKNQVSHRARALAALLPTLLKIAESE</sequence>
<dbReference type="CDD" id="cd00515">
    <property type="entry name" value="HAM1"/>
    <property type="match status" value="1"/>
</dbReference>
<dbReference type="InterPro" id="IPR029001">
    <property type="entry name" value="ITPase-like_fam"/>
</dbReference>
<keyword evidence="6 10" id="KW-0460">Magnesium</keyword>
<comment type="function">
    <text evidence="10">Pyrophosphatase that catalyzes the hydrolysis of nucleoside triphosphates to their monophosphate derivatives, with a high preference for the non-canonical purine nucleotides XTP (xanthosine triphosphate), dITP (deoxyinosine triphosphate) and ITP. Seems to function as a house-cleaning enzyme that removes non-canonical purine nucleotides from the nucleotide pool, thus preventing their incorporation into DNA/RNA and avoiding chromosomal lesions.</text>
</comment>
<evidence type="ECO:0000313" key="12">
    <source>
        <dbReference type="EMBL" id="HIU10953.1"/>
    </source>
</evidence>